<dbReference type="GO" id="GO:0016747">
    <property type="term" value="F:acyltransferase activity, transferring groups other than amino-acyl groups"/>
    <property type="evidence" value="ECO:0007669"/>
    <property type="project" value="TreeGrafter"/>
</dbReference>
<reference evidence="1" key="1">
    <citation type="submission" date="2020-08" db="EMBL/GenBank/DDBJ databases">
        <title>Genome public.</title>
        <authorList>
            <person name="Liu C."/>
            <person name="Sun Q."/>
        </authorList>
    </citation>
    <scope>NUCLEOTIDE SEQUENCE</scope>
    <source>
        <strain evidence="1">NSJ-44</strain>
    </source>
</reference>
<dbReference type="Gene3D" id="3.40.50.1820">
    <property type="entry name" value="alpha/beta hydrolase"/>
    <property type="match status" value="1"/>
</dbReference>
<accession>A0A926D3I5</accession>
<evidence type="ECO:0008006" key="3">
    <source>
        <dbReference type="Google" id="ProtNLM"/>
    </source>
</evidence>
<dbReference type="Proteomes" id="UP000654279">
    <property type="component" value="Unassembled WGS sequence"/>
</dbReference>
<dbReference type="RefSeq" id="WP_249285505.1">
    <property type="nucleotide sequence ID" value="NZ_JACRSO010000004.1"/>
</dbReference>
<dbReference type="SUPFAM" id="SSF53474">
    <property type="entry name" value="alpha/beta-Hydrolases"/>
    <property type="match status" value="1"/>
</dbReference>
<gene>
    <name evidence="1" type="ORF">H8699_09595</name>
</gene>
<comment type="caution">
    <text evidence="1">The sequence shown here is derived from an EMBL/GenBank/DDBJ whole genome shotgun (WGS) entry which is preliminary data.</text>
</comment>
<dbReference type="PANTHER" id="PTHR48098">
    <property type="entry name" value="ENTEROCHELIN ESTERASE-RELATED"/>
    <property type="match status" value="1"/>
</dbReference>
<dbReference type="PANTHER" id="PTHR48098:SF1">
    <property type="entry name" value="DIACYLGLYCEROL ACYLTRANSFERASE_MYCOLYLTRANSFERASE AG85A"/>
    <property type="match status" value="1"/>
</dbReference>
<keyword evidence="2" id="KW-1185">Reference proteome</keyword>
<dbReference type="InterPro" id="IPR029058">
    <property type="entry name" value="AB_hydrolase_fold"/>
</dbReference>
<proteinExistence type="predicted"/>
<evidence type="ECO:0000313" key="1">
    <source>
        <dbReference type="EMBL" id="MBC8529680.1"/>
    </source>
</evidence>
<dbReference type="Pfam" id="PF00756">
    <property type="entry name" value="Esterase"/>
    <property type="match status" value="1"/>
</dbReference>
<evidence type="ECO:0000313" key="2">
    <source>
        <dbReference type="Proteomes" id="UP000654279"/>
    </source>
</evidence>
<organism evidence="1 2">
    <name type="scientific">Luoshenia tenuis</name>
    <dbReference type="NCBI Taxonomy" id="2763654"/>
    <lineage>
        <taxon>Bacteria</taxon>
        <taxon>Bacillati</taxon>
        <taxon>Bacillota</taxon>
        <taxon>Clostridia</taxon>
        <taxon>Christensenellales</taxon>
        <taxon>Christensenellaceae</taxon>
        <taxon>Luoshenia</taxon>
    </lineage>
</organism>
<dbReference type="AlphaFoldDB" id="A0A926D3I5"/>
<protein>
    <recommendedName>
        <fullName evidence="3">Esterase</fullName>
    </recommendedName>
</protein>
<dbReference type="InterPro" id="IPR000801">
    <property type="entry name" value="Esterase-like"/>
</dbReference>
<dbReference type="EMBL" id="JACRSO010000004">
    <property type="protein sequence ID" value="MBC8529680.1"/>
    <property type="molecule type" value="Genomic_DNA"/>
</dbReference>
<name>A0A926D3I5_9FIRM</name>
<dbReference type="InterPro" id="IPR050583">
    <property type="entry name" value="Mycobacterial_A85_antigen"/>
</dbReference>
<sequence>MARLEINYSAFGTATMDVVIPQYGDAPHHARMSEAAFYGQKFRVLYLLHAEGESGVDPLRFTLAEAYAAQRDLVVVCPTIENSFGLDLERGDPWEDFLLNGLPQVIGQMLPVSQRREDTFIAGFSMGGYAALRLALKHPGRYGRAASFFGLLEPTPQNLAPHWNAAQYAYVFGTPEGGQAAAHALPALADALGCEKPALSLYAAPEDAEAPALLERLKAGGCPARLTTLPGPAACPEARNAALKDFILGLPADAAD</sequence>